<dbReference type="GO" id="GO:0005737">
    <property type="term" value="C:cytoplasm"/>
    <property type="evidence" value="ECO:0007669"/>
    <property type="project" value="InterPro"/>
</dbReference>
<dbReference type="Gene3D" id="3.40.50.1240">
    <property type="entry name" value="Phosphoglycerate mutase-like"/>
    <property type="match status" value="1"/>
</dbReference>
<organism evidence="1 2">
    <name type="scientific">Opacimonas viscosa</name>
    <dbReference type="NCBI Taxonomy" id="2961944"/>
    <lineage>
        <taxon>Bacteria</taxon>
        <taxon>Pseudomonadati</taxon>
        <taxon>Pseudomonadota</taxon>
        <taxon>Gammaproteobacteria</taxon>
        <taxon>Alteromonadales</taxon>
        <taxon>Alteromonadaceae</taxon>
        <taxon>Opacimonas</taxon>
    </lineage>
</organism>
<gene>
    <name evidence="1" type="primary">sixA</name>
    <name evidence="1" type="ORF">NLF92_06705</name>
</gene>
<dbReference type="GO" id="GO:0101006">
    <property type="term" value="F:protein histidine phosphatase activity"/>
    <property type="evidence" value="ECO:0007669"/>
    <property type="project" value="InterPro"/>
</dbReference>
<dbReference type="InterPro" id="IPR004449">
    <property type="entry name" value="SixA"/>
</dbReference>
<dbReference type="InterPro" id="IPR029033">
    <property type="entry name" value="His_PPase_superfam"/>
</dbReference>
<dbReference type="SMART" id="SM00855">
    <property type="entry name" value="PGAM"/>
    <property type="match status" value="1"/>
</dbReference>
<dbReference type="NCBIfam" id="TIGR00249">
    <property type="entry name" value="sixA"/>
    <property type="match status" value="1"/>
</dbReference>
<dbReference type="InterPro" id="IPR013078">
    <property type="entry name" value="His_Pase_superF_clade-1"/>
</dbReference>
<dbReference type="CDD" id="cd07067">
    <property type="entry name" value="HP_PGM_like"/>
    <property type="match status" value="1"/>
</dbReference>
<dbReference type="Pfam" id="PF00300">
    <property type="entry name" value="His_Phos_1"/>
    <property type="match status" value="1"/>
</dbReference>
<dbReference type="AlphaFoldDB" id="A0AA42BLA4"/>
<keyword evidence="2" id="KW-1185">Reference proteome</keyword>
<dbReference type="RefSeq" id="WP_254100088.1">
    <property type="nucleotide sequence ID" value="NZ_JANATA010000009.1"/>
</dbReference>
<dbReference type="Proteomes" id="UP001165413">
    <property type="component" value="Unassembled WGS sequence"/>
</dbReference>
<dbReference type="EMBL" id="JANATA010000009">
    <property type="protein sequence ID" value="MCP3428633.1"/>
    <property type="molecule type" value="Genomic_DNA"/>
</dbReference>
<proteinExistence type="predicted"/>
<sequence length="157" mass="17433">MKIFVMRHGEAQLLAANDMQRALTSFGQQQAKDSAQWLQTHYLDNSTIDLAFVSPYLRTKQTFAELATTLTTTEVEYTQDIIPSGIVSLAHDYLDTRLSVAPDTQNILFVSHMPFVSYFVDALCGTCRSPLFATGSIAVIEYDIKSSSGVLETHFQG</sequence>
<accession>A0AA42BLA4</accession>
<dbReference type="SUPFAM" id="SSF53254">
    <property type="entry name" value="Phosphoglycerate mutase-like"/>
    <property type="match status" value="1"/>
</dbReference>
<reference evidence="1" key="1">
    <citation type="submission" date="2022-07" db="EMBL/GenBank/DDBJ databases">
        <title>Characterization of the Novel Bacterium Alteromonas immobilis LMIT006 and Alteromonas gregis LMIT007.</title>
        <authorList>
            <person name="Lin X."/>
        </authorList>
    </citation>
    <scope>NUCLEOTIDE SEQUENCE</scope>
    <source>
        <strain evidence="1">LMIT007</strain>
    </source>
</reference>
<evidence type="ECO:0000313" key="1">
    <source>
        <dbReference type="EMBL" id="MCP3428633.1"/>
    </source>
</evidence>
<comment type="caution">
    <text evidence="1">The sequence shown here is derived from an EMBL/GenBank/DDBJ whole genome shotgun (WGS) entry which is preliminary data.</text>
</comment>
<evidence type="ECO:0000313" key="2">
    <source>
        <dbReference type="Proteomes" id="UP001165413"/>
    </source>
</evidence>
<protein>
    <submittedName>
        <fullName evidence="1">Phosphohistidine phosphatase SixA</fullName>
    </submittedName>
</protein>
<name>A0AA42BLA4_9ALTE</name>